<keyword evidence="1" id="KW-0472">Membrane</keyword>
<reference evidence="2" key="1">
    <citation type="submission" date="2021-04" db="EMBL/GenBank/DDBJ databases">
        <title>Genomic sequence of Actinosynnema pretiosum subsp. pretiosum ATCC 31280 (C-14919).</title>
        <authorList>
            <person name="Bai L."/>
            <person name="Wang X."/>
            <person name="Xiao Y."/>
        </authorList>
    </citation>
    <scope>NUCLEOTIDE SEQUENCE</scope>
    <source>
        <strain evidence="2">ATCC 31280</strain>
    </source>
</reference>
<dbReference type="AlphaFoldDB" id="A0AA45R281"/>
<feature type="transmembrane region" description="Helical" evidence="1">
    <location>
        <begin position="15"/>
        <end position="34"/>
    </location>
</feature>
<evidence type="ECO:0000313" key="2">
    <source>
        <dbReference type="EMBL" id="QUF02491.1"/>
    </source>
</evidence>
<organism evidence="2 3">
    <name type="scientific">Actinosynnema pretiosum subsp. pretiosum</name>
    <dbReference type="NCBI Taxonomy" id="103721"/>
    <lineage>
        <taxon>Bacteria</taxon>
        <taxon>Bacillati</taxon>
        <taxon>Actinomycetota</taxon>
        <taxon>Actinomycetes</taxon>
        <taxon>Pseudonocardiales</taxon>
        <taxon>Pseudonocardiaceae</taxon>
        <taxon>Actinosynnema</taxon>
    </lineage>
</organism>
<proteinExistence type="predicted"/>
<evidence type="ECO:0000256" key="1">
    <source>
        <dbReference type="SAM" id="Phobius"/>
    </source>
</evidence>
<gene>
    <name evidence="2" type="ORF">KCV87_23855</name>
</gene>
<feature type="transmembrane region" description="Helical" evidence="1">
    <location>
        <begin position="87"/>
        <end position="106"/>
    </location>
</feature>
<evidence type="ECO:0000313" key="3">
    <source>
        <dbReference type="Proteomes" id="UP000677152"/>
    </source>
</evidence>
<keyword evidence="1" id="KW-1133">Transmembrane helix</keyword>
<feature type="transmembrane region" description="Helical" evidence="1">
    <location>
        <begin position="46"/>
        <end position="67"/>
    </location>
</feature>
<keyword evidence="1" id="KW-0812">Transmembrane</keyword>
<name>A0AA45R281_9PSEU</name>
<accession>A0AA45R281</accession>
<dbReference type="Proteomes" id="UP000677152">
    <property type="component" value="Chromosome"/>
</dbReference>
<protein>
    <submittedName>
        <fullName evidence="2">Uncharacterized protein</fullName>
    </submittedName>
</protein>
<dbReference type="EMBL" id="CP073249">
    <property type="protein sequence ID" value="QUF02491.1"/>
    <property type="molecule type" value="Genomic_DNA"/>
</dbReference>
<sequence length="107" mass="11181">MDTRSIATMARNRRIIWGGGVGLAVGLIGFPLVLMSVWPGVDHSPWSINTMVLAAGVTLCTLSYIGIRLAVSAFTDDRISPPDNRPYLVAGGAAAIAVLCLVIAVMG</sequence>